<organism evidence="2 3">
    <name type="scientific">Lactobacillus melliventris</name>
    <dbReference type="NCBI Taxonomy" id="1218507"/>
    <lineage>
        <taxon>Bacteria</taxon>
        <taxon>Bacillati</taxon>
        <taxon>Bacillota</taxon>
        <taxon>Bacilli</taxon>
        <taxon>Lactobacillales</taxon>
        <taxon>Lactobacillaceae</taxon>
        <taxon>Lactobacillus</taxon>
    </lineage>
</organism>
<feature type="transmembrane region" description="Helical" evidence="1">
    <location>
        <begin position="254"/>
        <end position="272"/>
    </location>
</feature>
<dbReference type="InterPro" id="IPR004704">
    <property type="entry name" value="PTS_IID_man"/>
</dbReference>
<feature type="transmembrane region" description="Helical" evidence="1">
    <location>
        <begin position="190"/>
        <end position="210"/>
    </location>
</feature>
<dbReference type="Proteomes" id="UP000247698">
    <property type="component" value="Unassembled WGS sequence"/>
</dbReference>
<protein>
    <submittedName>
        <fullName evidence="2">PTS mannose transporter subunit IIAB</fullName>
    </submittedName>
</protein>
<dbReference type="PANTHER" id="PTHR32502">
    <property type="entry name" value="N-ACETYLGALACTOSAMINE PERMEASE II COMPONENT-RELATED"/>
    <property type="match status" value="1"/>
</dbReference>
<feature type="transmembrane region" description="Helical" evidence="1">
    <location>
        <begin position="230"/>
        <end position="247"/>
    </location>
</feature>
<comment type="caution">
    <text evidence="2">The sequence shown here is derived from an EMBL/GenBank/DDBJ whole genome shotgun (WGS) entry which is preliminary data.</text>
</comment>
<keyword evidence="1" id="KW-1133">Transmembrane helix</keyword>
<dbReference type="InterPro" id="IPR050303">
    <property type="entry name" value="GatZ_KbaZ_carbometab"/>
</dbReference>
<dbReference type="PANTHER" id="PTHR32502:SF23">
    <property type="entry name" value="TRANSPORT PROTEIN, PTS SYSTEM"/>
    <property type="match status" value="1"/>
</dbReference>
<feature type="transmembrane region" description="Helical" evidence="1">
    <location>
        <begin position="141"/>
        <end position="162"/>
    </location>
</feature>
<name>A0ABX5MYU3_9LACO</name>
<evidence type="ECO:0000313" key="3">
    <source>
        <dbReference type="Proteomes" id="UP000247698"/>
    </source>
</evidence>
<sequence>MTMSMSSNNKMNKVLHKTFWRTFTMGASWEYTRQMGTGYCYAMVPALKSIYQGDKKQMEIALERHMQFFNITNIFAPLVLGTSIAMEEKNASSADFSPDLINNIKISLMGPLSAVGDSLFLSTWRIICTGLAISLCQAGNILGPILFLLAYNIPATLIRYFGLKIGYKQGSSFLNKLSDTNIIQNISDKASILGMFVIGSMVPSLVVVNTPLKIGIGKNAQSLTSILNTIMPNMLPLLATFIIFAMLKKKVKVVWILVSIVAFSILGTWLHFLSI</sequence>
<dbReference type="Pfam" id="PF03613">
    <property type="entry name" value="EIID-AGA"/>
    <property type="match status" value="1"/>
</dbReference>
<gene>
    <name evidence="2" type="ORF">DK873_02290</name>
</gene>
<reference evidence="2 3" key="1">
    <citation type="submission" date="2018-05" db="EMBL/GenBank/DDBJ databases">
        <title>Reference genomes for bee gut microbiota database.</title>
        <authorList>
            <person name="Ellegaard K.M."/>
        </authorList>
    </citation>
    <scope>NUCLEOTIDE SEQUENCE [LARGE SCALE GENOMIC DNA]</scope>
    <source>
        <strain evidence="2 3">ESL0184</strain>
    </source>
</reference>
<evidence type="ECO:0000313" key="2">
    <source>
        <dbReference type="EMBL" id="PXY84035.1"/>
    </source>
</evidence>
<keyword evidence="1" id="KW-0472">Membrane</keyword>
<dbReference type="PROSITE" id="PS51108">
    <property type="entry name" value="PTS_EIID"/>
    <property type="match status" value="1"/>
</dbReference>
<dbReference type="EMBL" id="QGLG01000002">
    <property type="protein sequence ID" value="PXY84035.1"/>
    <property type="molecule type" value="Genomic_DNA"/>
</dbReference>
<proteinExistence type="predicted"/>
<keyword evidence="3" id="KW-1185">Reference proteome</keyword>
<evidence type="ECO:0000256" key="1">
    <source>
        <dbReference type="SAM" id="Phobius"/>
    </source>
</evidence>
<accession>A0ABX5MYU3</accession>
<keyword evidence="1" id="KW-0812">Transmembrane</keyword>